<evidence type="ECO:0000313" key="1">
    <source>
        <dbReference type="EMBL" id="OQR88904.1"/>
    </source>
</evidence>
<accession>A0A1V9YSV2</accession>
<sequence>MPQYTTTNIRDEVDLRLSSVNEAFPPTTLSAMFLGTVTKFGSQDSLHYKKDGV</sequence>
<organism evidence="1 2">
    <name type="scientific">Achlya hypogyna</name>
    <name type="common">Oomycete</name>
    <name type="synonym">Protoachlya hypogyna</name>
    <dbReference type="NCBI Taxonomy" id="1202772"/>
    <lineage>
        <taxon>Eukaryota</taxon>
        <taxon>Sar</taxon>
        <taxon>Stramenopiles</taxon>
        <taxon>Oomycota</taxon>
        <taxon>Saprolegniomycetes</taxon>
        <taxon>Saprolegniales</taxon>
        <taxon>Achlyaceae</taxon>
        <taxon>Achlya</taxon>
    </lineage>
</organism>
<feature type="non-terminal residue" evidence="1">
    <location>
        <position position="53"/>
    </location>
</feature>
<dbReference type="Proteomes" id="UP000243579">
    <property type="component" value="Unassembled WGS sequence"/>
</dbReference>
<name>A0A1V9YSV2_ACHHY</name>
<gene>
    <name evidence="1" type="ORF">ACHHYP_20285</name>
</gene>
<dbReference type="EMBL" id="JNBR01001033">
    <property type="protein sequence ID" value="OQR88904.1"/>
    <property type="molecule type" value="Genomic_DNA"/>
</dbReference>
<dbReference type="AlphaFoldDB" id="A0A1V9YSV2"/>
<evidence type="ECO:0000313" key="2">
    <source>
        <dbReference type="Proteomes" id="UP000243579"/>
    </source>
</evidence>
<comment type="caution">
    <text evidence="1">The sequence shown here is derived from an EMBL/GenBank/DDBJ whole genome shotgun (WGS) entry which is preliminary data.</text>
</comment>
<keyword evidence="2" id="KW-1185">Reference proteome</keyword>
<reference evidence="1 2" key="1">
    <citation type="journal article" date="2014" name="Genome Biol. Evol.">
        <title>The secreted proteins of Achlya hypogyna and Thraustotheca clavata identify the ancestral oomycete secretome and reveal gene acquisitions by horizontal gene transfer.</title>
        <authorList>
            <person name="Misner I."/>
            <person name="Blouin N."/>
            <person name="Leonard G."/>
            <person name="Richards T.A."/>
            <person name="Lane C.E."/>
        </authorList>
    </citation>
    <scope>NUCLEOTIDE SEQUENCE [LARGE SCALE GENOMIC DNA]</scope>
    <source>
        <strain evidence="1 2">ATCC 48635</strain>
    </source>
</reference>
<proteinExistence type="predicted"/>
<protein>
    <submittedName>
        <fullName evidence="1">Uncharacterized protein</fullName>
    </submittedName>
</protein>